<evidence type="ECO:0000313" key="1">
    <source>
        <dbReference type="EMBL" id="OGE84177.1"/>
    </source>
</evidence>
<protein>
    <recommendedName>
        <fullName evidence="3">General secretion pathway GspH domain-containing protein</fullName>
    </recommendedName>
</protein>
<reference evidence="1 2" key="1">
    <citation type="journal article" date="2016" name="Nat. Commun.">
        <title>Thousands of microbial genomes shed light on interconnected biogeochemical processes in an aquifer system.</title>
        <authorList>
            <person name="Anantharaman K."/>
            <person name="Brown C.T."/>
            <person name="Hug L.A."/>
            <person name="Sharon I."/>
            <person name="Castelle C.J."/>
            <person name="Probst A.J."/>
            <person name="Thomas B.C."/>
            <person name="Singh A."/>
            <person name="Wilkins M.J."/>
            <person name="Karaoz U."/>
            <person name="Brodie E.L."/>
            <person name="Williams K.H."/>
            <person name="Hubbard S.S."/>
            <person name="Banfield J.F."/>
        </authorList>
    </citation>
    <scope>NUCLEOTIDE SEQUENCE [LARGE SCALE GENOMIC DNA]</scope>
</reference>
<comment type="caution">
    <text evidence="1">The sequence shown here is derived from an EMBL/GenBank/DDBJ whole genome shotgun (WGS) entry which is preliminary data.</text>
</comment>
<sequence length="175" mass="18923">MVVAVGIMVVIGSIAVVYSGDTSRQLLLLRMQSQMVAFFTRAKSLSQNFQLTSPAGKIICAYGVNVNRVTGELIVFQDLAPDSGSCAAADNLYNQGEELAGSIDRFNIDTRALELITSTDISSPDIENVVFLPPDSKVVINDDDFLKSGSVVVQVRGTSIRFEVRVNEFAQITAK</sequence>
<proteinExistence type="predicted"/>
<evidence type="ECO:0000313" key="2">
    <source>
        <dbReference type="Proteomes" id="UP000176339"/>
    </source>
</evidence>
<organism evidence="1 2">
    <name type="scientific">Candidatus Doudnabacteria bacterium RIFCSPHIGHO2_01_FULL_49_9</name>
    <dbReference type="NCBI Taxonomy" id="1817827"/>
    <lineage>
        <taxon>Bacteria</taxon>
        <taxon>Candidatus Doudnaibacteriota</taxon>
    </lineage>
</organism>
<dbReference type="AlphaFoldDB" id="A0A1F5P2M7"/>
<dbReference type="Proteomes" id="UP000176339">
    <property type="component" value="Unassembled WGS sequence"/>
</dbReference>
<evidence type="ECO:0008006" key="3">
    <source>
        <dbReference type="Google" id="ProtNLM"/>
    </source>
</evidence>
<gene>
    <name evidence="1" type="ORF">A2846_01340</name>
</gene>
<dbReference type="EMBL" id="MFEN01000023">
    <property type="protein sequence ID" value="OGE84177.1"/>
    <property type="molecule type" value="Genomic_DNA"/>
</dbReference>
<name>A0A1F5P2M7_9BACT</name>
<accession>A0A1F5P2M7</accession>